<gene>
    <name evidence="8" type="primary">ACE2</name>
    <name evidence="8" type="ORF">LTR09_001436</name>
</gene>
<dbReference type="PROSITE" id="PS50157">
    <property type="entry name" value="ZINC_FINGER_C2H2_2"/>
    <property type="match status" value="2"/>
</dbReference>
<feature type="compositionally biased region" description="Polar residues" evidence="6">
    <location>
        <begin position="533"/>
        <end position="560"/>
    </location>
</feature>
<keyword evidence="3 5" id="KW-0863">Zinc-finger</keyword>
<feature type="domain" description="C2H2-type" evidence="7">
    <location>
        <begin position="437"/>
        <end position="464"/>
    </location>
</feature>
<feature type="compositionally biased region" description="Basic residues" evidence="6">
    <location>
        <begin position="11"/>
        <end position="20"/>
    </location>
</feature>
<accession>A0AAJ0LX00</accession>
<evidence type="ECO:0000256" key="1">
    <source>
        <dbReference type="ARBA" id="ARBA00022723"/>
    </source>
</evidence>
<dbReference type="PANTHER" id="PTHR19818">
    <property type="entry name" value="ZINC FINGER PROTEIN ZIC AND GLI"/>
    <property type="match status" value="1"/>
</dbReference>
<evidence type="ECO:0000256" key="4">
    <source>
        <dbReference type="ARBA" id="ARBA00022833"/>
    </source>
</evidence>
<dbReference type="Gene3D" id="3.30.160.60">
    <property type="entry name" value="Classic Zinc Finger"/>
    <property type="match status" value="3"/>
</dbReference>
<keyword evidence="2" id="KW-0677">Repeat</keyword>
<dbReference type="SMART" id="SM00355">
    <property type="entry name" value="ZnF_C2H2"/>
    <property type="match status" value="2"/>
</dbReference>
<dbReference type="Proteomes" id="UP001271007">
    <property type="component" value="Unassembled WGS sequence"/>
</dbReference>
<evidence type="ECO:0000313" key="8">
    <source>
        <dbReference type="EMBL" id="KAK3058358.1"/>
    </source>
</evidence>
<evidence type="ECO:0000256" key="6">
    <source>
        <dbReference type="SAM" id="MobiDB-lite"/>
    </source>
</evidence>
<dbReference type="EMBL" id="JAWDJX010000002">
    <property type="protein sequence ID" value="KAK3058358.1"/>
    <property type="molecule type" value="Genomic_DNA"/>
</dbReference>
<dbReference type="PROSITE" id="PS00028">
    <property type="entry name" value="ZINC_FINGER_C2H2_1"/>
    <property type="match status" value="1"/>
</dbReference>
<evidence type="ECO:0000259" key="7">
    <source>
        <dbReference type="PROSITE" id="PS50157"/>
    </source>
</evidence>
<dbReference type="PANTHER" id="PTHR19818:SF144">
    <property type="entry name" value="METALLOTHIONEIN EXPRESSION ACTIVATOR-RELATED"/>
    <property type="match status" value="1"/>
</dbReference>
<protein>
    <submittedName>
        <fullName evidence="8">Metallothionein expression activator</fullName>
    </submittedName>
</protein>
<evidence type="ECO:0000256" key="5">
    <source>
        <dbReference type="PROSITE-ProRule" id="PRU00042"/>
    </source>
</evidence>
<name>A0AAJ0LX00_9PEZI</name>
<reference evidence="8" key="1">
    <citation type="submission" date="2023-04" db="EMBL/GenBank/DDBJ databases">
        <title>Black Yeasts Isolated from many extreme environments.</title>
        <authorList>
            <person name="Coleine C."/>
            <person name="Stajich J.E."/>
            <person name="Selbmann L."/>
        </authorList>
    </citation>
    <scope>NUCLEOTIDE SEQUENCE</scope>
    <source>
        <strain evidence="8">CCFEE 5312</strain>
    </source>
</reference>
<dbReference type="Pfam" id="PF00096">
    <property type="entry name" value="zf-C2H2"/>
    <property type="match status" value="1"/>
</dbReference>
<dbReference type="GO" id="GO:0000978">
    <property type="term" value="F:RNA polymerase II cis-regulatory region sequence-specific DNA binding"/>
    <property type="evidence" value="ECO:0007669"/>
    <property type="project" value="TreeGrafter"/>
</dbReference>
<proteinExistence type="predicted"/>
<feature type="compositionally biased region" description="Low complexity" evidence="6">
    <location>
        <begin position="1"/>
        <end position="10"/>
    </location>
</feature>
<feature type="region of interest" description="Disordered" evidence="6">
    <location>
        <begin position="494"/>
        <end position="562"/>
    </location>
</feature>
<dbReference type="GO" id="GO:0005634">
    <property type="term" value="C:nucleus"/>
    <property type="evidence" value="ECO:0007669"/>
    <property type="project" value="UniProtKB-ARBA"/>
</dbReference>
<feature type="domain" description="C2H2-type" evidence="7">
    <location>
        <begin position="401"/>
        <end position="436"/>
    </location>
</feature>
<evidence type="ECO:0000313" key="9">
    <source>
        <dbReference type="Proteomes" id="UP001271007"/>
    </source>
</evidence>
<dbReference type="GO" id="GO:0045944">
    <property type="term" value="P:positive regulation of transcription by RNA polymerase II"/>
    <property type="evidence" value="ECO:0007669"/>
    <property type="project" value="UniProtKB-ARBA"/>
</dbReference>
<sequence>MLSTNSSSSIQKRRQQHRRQQSLEVPILATPLPANPRRNRPVHQAHRRGLSLDQSLSELQSPTGFRPLLPQDHGLPTGTPPVRIHIENTNTGPQGHPQQHFVQETQQHCLNQPGHLAQDFQTHLQNQLNGNVIPIIVAPNPTHPNQEQALQELQHHLEWYQQKFGHSPVPEPQPDNFATLNQPLSNDMSIHPVEPQMSQQQMMHMARATTPISHGHARTVPNTPQHYAQSWPSPPATEVKHVRSQSFQYDVAPMPTAFEGHVMQQAPSPYTQSQDSLQQDLFNLTGTDQGYASSVYSSSAIDPMSPGRNNIGAMPTVYEESSLPMDDNFNGDTLVQATAGASDDFNSPNFIVGGSMGGMSPRTAMLHNLGDNVNASIVETGVPPEQVDAYISEQDPINKGWKCQYQDDVTGKSCGKFFKRKENARSHVQNHLGDRQFCCNDCGKTFVRQHDMKRHAAIHNDERPHVCPCGSRFARHDALTRHRQRGMCIGALPGFEKNEEDKPKRGRPKKERPDMDTRTTKAKKARKLDSDNSKATASYASSNSSGMTENSLPMTPQDSSDFIVGPDEFLNLVQTPPTSPPSPQKSSCISPAALYTSATTQQYGSFTGVSSPENGYDGDDFNFGAVDAMPETMNQMLFSDTSYSPDYSSMPGSSPPECHEDLSFAPMADSMLTGGWGELVTTPGMLADGAMAAMLDRWMATQ</sequence>
<keyword evidence="1" id="KW-0479">Metal-binding</keyword>
<keyword evidence="4" id="KW-0862">Zinc</keyword>
<evidence type="ECO:0000256" key="2">
    <source>
        <dbReference type="ARBA" id="ARBA00022737"/>
    </source>
</evidence>
<dbReference type="SUPFAM" id="SSF57667">
    <property type="entry name" value="beta-beta-alpha zinc fingers"/>
    <property type="match status" value="1"/>
</dbReference>
<dbReference type="InterPro" id="IPR050329">
    <property type="entry name" value="GLI_C2H2-zinc-finger"/>
</dbReference>
<evidence type="ECO:0000256" key="3">
    <source>
        <dbReference type="ARBA" id="ARBA00022771"/>
    </source>
</evidence>
<dbReference type="InterPro" id="IPR013087">
    <property type="entry name" value="Znf_C2H2_type"/>
</dbReference>
<feature type="region of interest" description="Disordered" evidence="6">
    <location>
        <begin position="60"/>
        <end position="79"/>
    </location>
</feature>
<dbReference type="AlphaFoldDB" id="A0AAJ0LX00"/>
<dbReference type="GO" id="GO:0008270">
    <property type="term" value="F:zinc ion binding"/>
    <property type="evidence" value="ECO:0007669"/>
    <property type="project" value="UniProtKB-KW"/>
</dbReference>
<comment type="caution">
    <text evidence="8">The sequence shown here is derived from an EMBL/GenBank/DDBJ whole genome shotgun (WGS) entry which is preliminary data.</text>
</comment>
<keyword evidence="9" id="KW-1185">Reference proteome</keyword>
<dbReference type="GO" id="GO:0000981">
    <property type="term" value="F:DNA-binding transcription factor activity, RNA polymerase II-specific"/>
    <property type="evidence" value="ECO:0007669"/>
    <property type="project" value="TreeGrafter"/>
</dbReference>
<feature type="compositionally biased region" description="Basic residues" evidence="6">
    <location>
        <begin position="37"/>
        <end position="48"/>
    </location>
</feature>
<organism evidence="8 9">
    <name type="scientific">Extremus antarcticus</name>
    <dbReference type="NCBI Taxonomy" id="702011"/>
    <lineage>
        <taxon>Eukaryota</taxon>
        <taxon>Fungi</taxon>
        <taxon>Dikarya</taxon>
        <taxon>Ascomycota</taxon>
        <taxon>Pezizomycotina</taxon>
        <taxon>Dothideomycetes</taxon>
        <taxon>Dothideomycetidae</taxon>
        <taxon>Mycosphaerellales</taxon>
        <taxon>Extremaceae</taxon>
        <taxon>Extremus</taxon>
    </lineage>
</organism>
<feature type="region of interest" description="Disordered" evidence="6">
    <location>
        <begin position="1"/>
        <end position="48"/>
    </location>
</feature>
<dbReference type="InterPro" id="IPR036236">
    <property type="entry name" value="Znf_C2H2_sf"/>
</dbReference>